<dbReference type="SMART" id="SM00382">
    <property type="entry name" value="AAA"/>
    <property type="match status" value="1"/>
</dbReference>
<dbReference type="InterPro" id="IPR003593">
    <property type="entry name" value="AAA+_ATPase"/>
</dbReference>
<dbReference type="GO" id="GO:0005886">
    <property type="term" value="C:plasma membrane"/>
    <property type="evidence" value="ECO:0007669"/>
    <property type="project" value="TreeGrafter"/>
</dbReference>
<dbReference type="Pfam" id="PF00005">
    <property type="entry name" value="ABC_tran"/>
    <property type="match status" value="1"/>
</dbReference>
<dbReference type="InterPro" id="IPR032823">
    <property type="entry name" value="BCA_ABC_TP_C"/>
</dbReference>
<reference evidence="5 6" key="1">
    <citation type="submission" date="2019-07" db="EMBL/GenBank/DDBJ databases">
        <title>Genome sequencing for Ferrovibrio sp. K5.</title>
        <authorList>
            <person name="Park S.-J."/>
        </authorList>
    </citation>
    <scope>NUCLEOTIDE SEQUENCE [LARGE SCALE GENOMIC DNA]</scope>
    <source>
        <strain evidence="5 6">K5</strain>
    </source>
</reference>
<evidence type="ECO:0000313" key="5">
    <source>
        <dbReference type="EMBL" id="QDO99419.1"/>
    </source>
</evidence>
<evidence type="ECO:0000256" key="2">
    <source>
        <dbReference type="ARBA" id="ARBA00022741"/>
    </source>
</evidence>
<dbReference type="GO" id="GO:0015192">
    <property type="term" value="F:L-phenylalanine transmembrane transporter activity"/>
    <property type="evidence" value="ECO:0007669"/>
    <property type="project" value="TreeGrafter"/>
</dbReference>
<keyword evidence="6" id="KW-1185">Reference proteome</keyword>
<dbReference type="GO" id="GO:0016887">
    <property type="term" value="F:ATP hydrolysis activity"/>
    <property type="evidence" value="ECO:0007669"/>
    <property type="project" value="InterPro"/>
</dbReference>
<evidence type="ECO:0000256" key="3">
    <source>
        <dbReference type="ARBA" id="ARBA00022840"/>
    </source>
</evidence>
<dbReference type="AlphaFoldDB" id="A0A516H6M9"/>
<dbReference type="GO" id="GO:1903806">
    <property type="term" value="P:L-isoleucine import across plasma membrane"/>
    <property type="evidence" value="ECO:0007669"/>
    <property type="project" value="TreeGrafter"/>
</dbReference>
<dbReference type="InterPro" id="IPR027417">
    <property type="entry name" value="P-loop_NTPase"/>
</dbReference>
<feature type="domain" description="ABC transporter" evidence="4">
    <location>
        <begin position="2"/>
        <end position="234"/>
    </location>
</feature>
<keyword evidence="1" id="KW-0813">Transport</keyword>
<dbReference type="GO" id="GO:0015808">
    <property type="term" value="P:L-alanine transport"/>
    <property type="evidence" value="ECO:0007669"/>
    <property type="project" value="TreeGrafter"/>
</dbReference>
<dbReference type="InterPro" id="IPR051120">
    <property type="entry name" value="ABC_AA/LPS_Transport"/>
</dbReference>
<dbReference type="Pfam" id="PF12399">
    <property type="entry name" value="BCA_ABC_TP_C"/>
    <property type="match status" value="1"/>
</dbReference>
<evidence type="ECO:0000259" key="4">
    <source>
        <dbReference type="PROSITE" id="PS50893"/>
    </source>
</evidence>
<dbReference type="InterPro" id="IPR003439">
    <property type="entry name" value="ABC_transporter-like_ATP-bd"/>
</dbReference>
<dbReference type="PROSITE" id="PS50893">
    <property type="entry name" value="ABC_TRANSPORTER_2"/>
    <property type="match status" value="1"/>
</dbReference>
<dbReference type="KEGG" id="fer:FNB15_19995"/>
<dbReference type="SUPFAM" id="SSF52540">
    <property type="entry name" value="P-loop containing nucleoside triphosphate hydrolases"/>
    <property type="match status" value="1"/>
</dbReference>
<accession>A0A516H6M9</accession>
<dbReference type="GO" id="GO:0015188">
    <property type="term" value="F:L-isoleucine transmembrane transporter activity"/>
    <property type="evidence" value="ECO:0007669"/>
    <property type="project" value="TreeGrafter"/>
</dbReference>
<dbReference type="OrthoDB" id="9779872at2"/>
<dbReference type="RefSeq" id="WP_144258415.1">
    <property type="nucleotide sequence ID" value="NZ_CP041636.1"/>
</dbReference>
<evidence type="ECO:0000256" key="1">
    <source>
        <dbReference type="ARBA" id="ARBA00022448"/>
    </source>
</evidence>
<dbReference type="EMBL" id="CP041636">
    <property type="protein sequence ID" value="QDO99419.1"/>
    <property type="molecule type" value="Genomic_DNA"/>
</dbReference>
<keyword evidence="3 5" id="KW-0067">ATP-binding</keyword>
<dbReference type="PANTHER" id="PTHR45772:SF7">
    <property type="entry name" value="AMINO ACID ABC TRANSPORTER ATP-BINDING PROTEIN"/>
    <property type="match status" value="1"/>
</dbReference>
<name>A0A516H6M9_9PROT</name>
<sequence length="258" mass="27421">MLEVTKLSKRFGGLVATNNVSFTVQPGSISALIGPNGAGKTTIFAQISGFHRPDEGDIRFEGSSLLGLTPERICMLGIARTFQIVQPFAGLTVRENIAVGAYLHRAARKTALDHAEAVAQRVGLAPQLDKPAAALTVAGRKRLELAKALATDPRLLLLDEVMAGLNPAEIDEIIPIIRGIRQSGITILLIEHVMRAVMNLSDHAWVLNNGSLIASGTPAQIAADPQVIEAYLGHGAAERMQQAKIQAQVLTGQEAPHA</sequence>
<proteinExistence type="predicted"/>
<evidence type="ECO:0000313" key="6">
    <source>
        <dbReference type="Proteomes" id="UP000317496"/>
    </source>
</evidence>
<dbReference type="Proteomes" id="UP000317496">
    <property type="component" value="Chromosome"/>
</dbReference>
<protein>
    <submittedName>
        <fullName evidence="5">ABC transporter ATP-binding protein</fullName>
    </submittedName>
</protein>
<dbReference type="GO" id="GO:0005304">
    <property type="term" value="F:L-valine transmembrane transporter activity"/>
    <property type="evidence" value="ECO:0007669"/>
    <property type="project" value="TreeGrafter"/>
</dbReference>
<dbReference type="Gene3D" id="3.40.50.300">
    <property type="entry name" value="P-loop containing nucleotide triphosphate hydrolases"/>
    <property type="match status" value="1"/>
</dbReference>
<dbReference type="GO" id="GO:1903805">
    <property type="term" value="P:L-valine import across plasma membrane"/>
    <property type="evidence" value="ECO:0007669"/>
    <property type="project" value="TreeGrafter"/>
</dbReference>
<keyword evidence="2" id="KW-0547">Nucleotide-binding</keyword>
<dbReference type="GO" id="GO:0005524">
    <property type="term" value="F:ATP binding"/>
    <property type="evidence" value="ECO:0007669"/>
    <property type="project" value="UniProtKB-KW"/>
</dbReference>
<organism evidence="5 6">
    <name type="scientific">Ferrovibrio terrae</name>
    <dbReference type="NCBI Taxonomy" id="2594003"/>
    <lineage>
        <taxon>Bacteria</taxon>
        <taxon>Pseudomonadati</taxon>
        <taxon>Pseudomonadota</taxon>
        <taxon>Alphaproteobacteria</taxon>
        <taxon>Rhodospirillales</taxon>
        <taxon>Rhodospirillaceae</taxon>
        <taxon>Ferrovibrio</taxon>
    </lineage>
</organism>
<dbReference type="GO" id="GO:0042941">
    <property type="term" value="P:D-alanine transmembrane transport"/>
    <property type="evidence" value="ECO:0007669"/>
    <property type="project" value="TreeGrafter"/>
</dbReference>
<dbReference type="PANTHER" id="PTHR45772">
    <property type="entry name" value="CONSERVED COMPONENT OF ABC TRANSPORTER FOR NATURAL AMINO ACIDS-RELATED"/>
    <property type="match status" value="1"/>
</dbReference>
<gene>
    <name evidence="5" type="ORF">FNB15_19995</name>
</gene>
<dbReference type="CDD" id="cd03219">
    <property type="entry name" value="ABC_Mj1267_LivG_branched"/>
    <property type="match status" value="1"/>
</dbReference>